<feature type="domain" description="EamA" evidence="7">
    <location>
        <begin position="188"/>
        <end position="308"/>
    </location>
</feature>
<evidence type="ECO:0000313" key="9">
    <source>
        <dbReference type="Proteomes" id="UP000007015"/>
    </source>
</evidence>
<dbReference type="Gramene" id="BGIOSGA032186-TA">
    <property type="protein sequence ID" value="BGIOSGA032186-PA"/>
    <property type="gene ID" value="BGIOSGA032186"/>
</dbReference>
<dbReference type="InterPro" id="IPR030184">
    <property type="entry name" value="WAT1-related"/>
</dbReference>
<dbReference type="InterPro" id="IPR037185">
    <property type="entry name" value="EmrE-like"/>
</dbReference>
<feature type="transmembrane region" description="Helical" evidence="6">
    <location>
        <begin position="339"/>
        <end position="360"/>
    </location>
</feature>
<organism evidence="8 9">
    <name type="scientific">Oryza sativa subsp. indica</name>
    <name type="common">Rice</name>
    <dbReference type="NCBI Taxonomy" id="39946"/>
    <lineage>
        <taxon>Eukaryota</taxon>
        <taxon>Viridiplantae</taxon>
        <taxon>Streptophyta</taxon>
        <taxon>Embryophyta</taxon>
        <taxon>Tracheophyta</taxon>
        <taxon>Spermatophyta</taxon>
        <taxon>Magnoliopsida</taxon>
        <taxon>Liliopsida</taxon>
        <taxon>Poales</taxon>
        <taxon>Poaceae</taxon>
        <taxon>BOP clade</taxon>
        <taxon>Oryzoideae</taxon>
        <taxon>Oryzeae</taxon>
        <taxon>Oryzinae</taxon>
        <taxon>Oryza</taxon>
        <taxon>Oryza sativa</taxon>
    </lineage>
</organism>
<feature type="transmembrane region" description="Helical" evidence="6">
    <location>
        <begin position="140"/>
        <end position="160"/>
    </location>
</feature>
<proteinExistence type="inferred from homology"/>
<dbReference type="AlphaFoldDB" id="B8BG34"/>
<dbReference type="PANTHER" id="PTHR31218">
    <property type="entry name" value="WAT1-RELATED PROTEIN"/>
    <property type="match status" value="1"/>
</dbReference>
<feature type="domain" description="EamA" evidence="7">
    <location>
        <begin position="21"/>
        <end position="149"/>
    </location>
</feature>
<evidence type="ECO:0000256" key="1">
    <source>
        <dbReference type="ARBA" id="ARBA00004141"/>
    </source>
</evidence>
<dbReference type="Pfam" id="PF00892">
    <property type="entry name" value="EamA"/>
    <property type="match status" value="2"/>
</dbReference>
<accession>B8BG34</accession>
<dbReference type="Proteomes" id="UP000007015">
    <property type="component" value="Chromosome 10"/>
</dbReference>
<reference evidence="8 9" key="1">
    <citation type="journal article" date="2005" name="PLoS Biol.">
        <title>The genomes of Oryza sativa: a history of duplications.</title>
        <authorList>
            <person name="Yu J."/>
            <person name="Wang J."/>
            <person name="Lin W."/>
            <person name="Li S."/>
            <person name="Li H."/>
            <person name="Zhou J."/>
            <person name="Ni P."/>
            <person name="Dong W."/>
            <person name="Hu S."/>
            <person name="Zeng C."/>
            <person name="Zhang J."/>
            <person name="Zhang Y."/>
            <person name="Li R."/>
            <person name="Xu Z."/>
            <person name="Li S."/>
            <person name="Li X."/>
            <person name="Zheng H."/>
            <person name="Cong L."/>
            <person name="Lin L."/>
            <person name="Yin J."/>
            <person name="Geng J."/>
            <person name="Li G."/>
            <person name="Shi J."/>
            <person name="Liu J."/>
            <person name="Lv H."/>
            <person name="Li J."/>
            <person name="Wang J."/>
            <person name="Deng Y."/>
            <person name="Ran L."/>
            <person name="Shi X."/>
            <person name="Wang X."/>
            <person name="Wu Q."/>
            <person name="Li C."/>
            <person name="Ren X."/>
            <person name="Wang J."/>
            <person name="Wang X."/>
            <person name="Li D."/>
            <person name="Liu D."/>
            <person name="Zhang X."/>
            <person name="Ji Z."/>
            <person name="Zhao W."/>
            <person name="Sun Y."/>
            <person name="Zhang Z."/>
            <person name="Bao J."/>
            <person name="Han Y."/>
            <person name="Dong L."/>
            <person name="Ji J."/>
            <person name="Chen P."/>
            <person name="Wu S."/>
            <person name="Liu J."/>
            <person name="Xiao Y."/>
            <person name="Bu D."/>
            <person name="Tan J."/>
            <person name="Yang L."/>
            <person name="Ye C."/>
            <person name="Zhang J."/>
            <person name="Xu J."/>
            <person name="Zhou Y."/>
            <person name="Yu Y."/>
            <person name="Zhang B."/>
            <person name="Zhuang S."/>
            <person name="Wei H."/>
            <person name="Liu B."/>
            <person name="Lei M."/>
            <person name="Yu H."/>
            <person name="Li Y."/>
            <person name="Xu H."/>
            <person name="Wei S."/>
            <person name="He X."/>
            <person name="Fang L."/>
            <person name="Zhang Z."/>
            <person name="Zhang Y."/>
            <person name="Huang X."/>
            <person name="Su Z."/>
            <person name="Tong W."/>
            <person name="Li J."/>
            <person name="Tong Z."/>
            <person name="Li S."/>
            <person name="Ye J."/>
            <person name="Wang L."/>
            <person name="Fang L."/>
            <person name="Lei T."/>
            <person name="Chen C."/>
            <person name="Chen H."/>
            <person name="Xu Z."/>
            <person name="Li H."/>
            <person name="Huang H."/>
            <person name="Zhang F."/>
            <person name="Xu H."/>
            <person name="Li N."/>
            <person name="Zhao C."/>
            <person name="Li S."/>
            <person name="Dong L."/>
            <person name="Huang Y."/>
            <person name="Li L."/>
            <person name="Xi Y."/>
            <person name="Qi Q."/>
            <person name="Li W."/>
            <person name="Zhang B."/>
            <person name="Hu W."/>
            <person name="Zhang Y."/>
            <person name="Tian X."/>
            <person name="Jiao Y."/>
            <person name="Liang X."/>
            <person name="Jin J."/>
            <person name="Gao L."/>
            <person name="Zheng W."/>
            <person name="Hao B."/>
            <person name="Liu S."/>
            <person name="Wang W."/>
            <person name="Yuan L."/>
            <person name="Cao M."/>
            <person name="McDermott J."/>
            <person name="Samudrala R."/>
            <person name="Wang J."/>
            <person name="Wong G.K."/>
            <person name="Yang H."/>
        </authorList>
    </citation>
    <scope>NUCLEOTIDE SEQUENCE [LARGE SCALE GENOMIC DNA]</scope>
    <source>
        <strain evidence="9">cv. 93-11</strain>
    </source>
</reference>
<comment type="similarity">
    <text evidence="2 6">Belongs to the drug/metabolite transporter (DMT) superfamily. Plant drug/metabolite exporter (P-DME) (TC 2.A.7.4) family.</text>
</comment>
<gene>
    <name evidence="8" type="ORF">OsI_32990</name>
</gene>
<evidence type="ECO:0000256" key="3">
    <source>
        <dbReference type="ARBA" id="ARBA00022692"/>
    </source>
</evidence>
<sequence>MDIDGAGTKAAAAGWKAPASMVLVQLFITGMIMLSKVSIGGGMFIFALLAYRRLFGAVFILPFALIFESGKWRDMDWRAFGWIFFNAFIGYAVPMSLYFYGLKDTTASYAVIFINIIPLFAFILSLMFRLETFEIGSIVGVLKIVGVLLSVGGTMLVSLYKGKSLHLWNSILQHQNEPATKTATNQLRGTILLVASSFAYACWYLVQSKVLKVYPYKYWSSMITCLVGGFQVAFVGIILRRHKSAWKLGWDLNLVTVVYSGALATAGKYSLNSWVVAKRGPAYPPMFNPLSVVFTVVLDSVLMGDDVTVGRTSDDILVLVHNKNLAVLRPDIKEQAVMGLLQSIIGTAMVIVGLYLFLWAKA</sequence>
<dbReference type="InterPro" id="IPR000620">
    <property type="entry name" value="EamA_dom"/>
</dbReference>
<dbReference type="EMBL" id="CM000135">
    <property type="protein sequence ID" value="EEC66686.1"/>
    <property type="molecule type" value="Genomic_DNA"/>
</dbReference>
<evidence type="ECO:0000256" key="4">
    <source>
        <dbReference type="ARBA" id="ARBA00022989"/>
    </source>
</evidence>
<feature type="transmembrane region" description="Helical" evidence="6">
    <location>
        <begin position="218"/>
        <end position="239"/>
    </location>
</feature>
<name>B8BG34_ORYSI</name>
<dbReference type="OMA" id="YWSSMIT"/>
<protein>
    <recommendedName>
        <fullName evidence="6">WAT1-related protein</fullName>
    </recommendedName>
</protein>
<feature type="transmembrane region" description="Helical" evidence="6">
    <location>
        <begin position="12"/>
        <end position="32"/>
    </location>
</feature>
<feature type="transmembrane region" description="Helical" evidence="6">
    <location>
        <begin position="107"/>
        <end position="128"/>
    </location>
</feature>
<feature type="transmembrane region" description="Helical" evidence="6">
    <location>
        <begin position="79"/>
        <end position="100"/>
    </location>
</feature>
<evidence type="ECO:0000256" key="6">
    <source>
        <dbReference type="RuleBase" id="RU363077"/>
    </source>
</evidence>
<keyword evidence="9" id="KW-1185">Reference proteome</keyword>
<comment type="subcellular location">
    <subcellularLocation>
        <location evidence="1 6">Membrane</location>
        <topology evidence="1 6">Multi-pass membrane protein</topology>
    </subcellularLocation>
</comment>
<keyword evidence="4 6" id="KW-1133">Transmembrane helix</keyword>
<feature type="transmembrane region" description="Helical" evidence="6">
    <location>
        <begin position="187"/>
        <end position="206"/>
    </location>
</feature>
<dbReference type="GO" id="GO:0022857">
    <property type="term" value="F:transmembrane transporter activity"/>
    <property type="evidence" value="ECO:0007669"/>
    <property type="project" value="InterPro"/>
</dbReference>
<keyword evidence="3 6" id="KW-0812">Transmembrane</keyword>
<dbReference type="HOGENOM" id="CLU_025359_3_1_1"/>
<evidence type="ECO:0000259" key="7">
    <source>
        <dbReference type="Pfam" id="PF00892"/>
    </source>
</evidence>
<dbReference type="SUPFAM" id="SSF103481">
    <property type="entry name" value="Multidrug resistance efflux transporter EmrE"/>
    <property type="match status" value="1"/>
</dbReference>
<evidence type="ECO:0000313" key="8">
    <source>
        <dbReference type="EMBL" id="EEC66686.1"/>
    </source>
</evidence>
<keyword evidence="5 6" id="KW-0472">Membrane</keyword>
<evidence type="ECO:0000256" key="5">
    <source>
        <dbReference type="ARBA" id="ARBA00023136"/>
    </source>
</evidence>
<evidence type="ECO:0000256" key="2">
    <source>
        <dbReference type="ARBA" id="ARBA00007635"/>
    </source>
</evidence>
<dbReference type="GO" id="GO:0016020">
    <property type="term" value="C:membrane"/>
    <property type="evidence" value="ECO:0007669"/>
    <property type="project" value="UniProtKB-SubCell"/>
</dbReference>
<feature type="transmembrane region" description="Helical" evidence="6">
    <location>
        <begin position="44"/>
        <end position="67"/>
    </location>
</feature>